<proteinExistence type="predicted"/>
<protein>
    <submittedName>
        <fullName evidence="2">Uncharacterized protein</fullName>
    </submittedName>
</protein>
<dbReference type="EMBL" id="UINC01043776">
    <property type="protein sequence ID" value="SVB48279.1"/>
    <property type="molecule type" value="Genomic_DNA"/>
</dbReference>
<accession>A0A382ECZ5</accession>
<evidence type="ECO:0000313" key="2">
    <source>
        <dbReference type="EMBL" id="SVB48279.1"/>
    </source>
</evidence>
<evidence type="ECO:0000256" key="1">
    <source>
        <dbReference type="SAM" id="MobiDB-lite"/>
    </source>
</evidence>
<dbReference type="AlphaFoldDB" id="A0A382ECZ5"/>
<gene>
    <name evidence="2" type="ORF">METZ01_LOCUS201133</name>
</gene>
<organism evidence="2">
    <name type="scientific">marine metagenome</name>
    <dbReference type="NCBI Taxonomy" id="408172"/>
    <lineage>
        <taxon>unclassified sequences</taxon>
        <taxon>metagenomes</taxon>
        <taxon>ecological metagenomes</taxon>
    </lineage>
</organism>
<name>A0A382ECZ5_9ZZZZ</name>
<reference evidence="2" key="1">
    <citation type="submission" date="2018-05" db="EMBL/GenBank/DDBJ databases">
        <authorList>
            <person name="Lanie J.A."/>
            <person name="Ng W.-L."/>
            <person name="Kazmierczak K.M."/>
            <person name="Andrzejewski T.M."/>
            <person name="Davidsen T.M."/>
            <person name="Wayne K.J."/>
            <person name="Tettelin H."/>
            <person name="Glass J.I."/>
            <person name="Rusch D."/>
            <person name="Podicherti R."/>
            <person name="Tsui H.-C.T."/>
            <person name="Winkler M.E."/>
        </authorList>
    </citation>
    <scope>NUCLEOTIDE SEQUENCE</scope>
</reference>
<feature type="region of interest" description="Disordered" evidence="1">
    <location>
        <begin position="1"/>
        <end position="30"/>
    </location>
</feature>
<sequence length="40" mass="4353">MGKNWAGLPLMPPGKAQLKRNPPTIGTNPSNQMVIWAHEA</sequence>